<dbReference type="Pfam" id="PF00250">
    <property type="entry name" value="Forkhead"/>
    <property type="match status" value="1"/>
</dbReference>
<sequence>MKNEHVTAADHIHSYCGSDGIKREEDPYHYVAPAPHPTHQYRAEMYGKALVIPPLEPLHHHTHHHHHHNKLYDHIDSTSAYDPSKMYDNKVYDASKTFEKLFVGKEYDKTPAATMEQMDATPAYEPHHEKLYTSKSHLDTHIDDGAYEKCYEKTYKTLETLDSTSYDRQYDTVKVVEPVDSTTTYDKVTPALDTSSGTISDTQDSKASTGTTTTTTTTTTGKKQEDSGKESSDTDPNKKPPYSYVALITMAIKESPDRRLQLSEIYQWIATKFPFYAQQNAKEKQGWKNSIRHNLSLNECFVKIPREGGGGGGKGNYWTLDPQHEDMFEHGNFKRRRRMKRPPLYRPGTYIYPGNCLTLASGASFFPSTP</sequence>
<dbReference type="PRINTS" id="PR00053">
    <property type="entry name" value="FORKHEAD"/>
</dbReference>
<dbReference type="InterPro" id="IPR018122">
    <property type="entry name" value="TF_fork_head_CS_1"/>
</dbReference>
<evidence type="ECO:0000256" key="8">
    <source>
        <dbReference type="ARBA" id="ARBA00023242"/>
    </source>
</evidence>
<dbReference type="Proteomes" id="UP001292094">
    <property type="component" value="Unassembled WGS sequence"/>
</dbReference>
<dbReference type="FunFam" id="1.10.10.10:FF:000016">
    <property type="entry name" value="Forkhead box protein I1"/>
    <property type="match status" value="1"/>
</dbReference>
<evidence type="ECO:0000256" key="6">
    <source>
        <dbReference type="ARBA" id="ARBA00023125"/>
    </source>
</evidence>
<dbReference type="Gene3D" id="1.10.10.10">
    <property type="entry name" value="Winged helix-like DNA-binding domain superfamily/Winged helix DNA-binding domain"/>
    <property type="match status" value="1"/>
</dbReference>
<dbReference type="PANTHER" id="PTHR11829">
    <property type="entry name" value="FORKHEAD BOX PROTEIN"/>
    <property type="match status" value="1"/>
</dbReference>
<keyword evidence="14" id="KW-1185">Reference proteome</keyword>
<dbReference type="SMART" id="SM00339">
    <property type="entry name" value="FH"/>
    <property type="match status" value="1"/>
</dbReference>
<feature type="DNA-binding region" description="Fork-head" evidence="10">
    <location>
        <begin position="239"/>
        <end position="338"/>
    </location>
</feature>
<keyword evidence="6 10" id="KW-0238">DNA-binding</keyword>
<evidence type="ECO:0000256" key="4">
    <source>
        <dbReference type="ARBA" id="ARBA00022843"/>
    </source>
</evidence>
<dbReference type="PROSITE" id="PS50039">
    <property type="entry name" value="FORK_HEAD_3"/>
    <property type="match status" value="1"/>
</dbReference>
<dbReference type="GO" id="GO:0009653">
    <property type="term" value="P:anatomical structure morphogenesis"/>
    <property type="evidence" value="ECO:0007669"/>
    <property type="project" value="TreeGrafter"/>
</dbReference>
<evidence type="ECO:0000256" key="2">
    <source>
        <dbReference type="ARBA" id="ARBA00022499"/>
    </source>
</evidence>
<dbReference type="InterPro" id="IPR050211">
    <property type="entry name" value="FOX_domain-containing"/>
</dbReference>
<comment type="caution">
    <text evidence="13">The sequence shown here is derived from an EMBL/GenBank/DDBJ whole genome shotgun (WGS) entry which is preliminary data.</text>
</comment>
<organism evidence="13 14">
    <name type="scientific">Petrolisthes manimaculis</name>
    <dbReference type="NCBI Taxonomy" id="1843537"/>
    <lineage>
        <taxon>Eukaryota</taxon>
        <taxon>Metazoa</taxon>
        <taxon>Ecdysozoa</taxon>
        <taxon>Arthropoda</taxon>
        <taxon>Crustacea</taxon>
        <taxon>Multicrustacea</taxon>
        <taxon>Malacostraca</taxon>
        <taxon>Eumalacostraca</taxon>
        <taxon>Eucarida</taxon>
        <taxon>Decapoda</taxon>
        <taxon>Pleocyemata</taxon>
        <taxon>Anomura</taxon>
        <taxon>Galatheoidea</taxon>
        <taxon>Porcellanidae</taxon>
        <taxon>Petrolisthes</taxon>
    </lineage>
</organism>
<accession>A0AAE1PV67</accession>
<feature type="compositionally biased region" description="Polar residues" evidence="11">
    <location>
        <begin position="186"/>
        <end position="208"/>
    </location>
</feature>
<keyword evidence="5" id="KW-0805">Transcription regulation</keyword>
<dbReference type="PANTHER" id="PTHR11829:SF411">
    <property type="entry name" value="FORKHEAD BOX PROTEIN L2"/>
    <property type="match status" value="1"/>
</dbReference>
<dbReference type="GO" id="GO:0005634">
    <property type="term" value="C:nucleus"/>
    <property type="evidence" value="ECO:0007669"/>
    <property type="project" value="UniProtKB-SubCell"/>
</dbReference>
<evidence type="ECO:0000256" key="3">
    <source>
        <dbReference type="ARBA" id="ARBA00022782"/>
    </source>
</evidence>
<feature type="region of interest" description="Disordered" evidence="11">
    <location>
        <begin position="186"/>
        <end position="240"/>
    </location>
</feature>
<evidence type="ECO:0000313" key="14">
    <source>
        <dbReference type="Proteomes" id="UP001292094"/>
    </source>
</evidence>
<dbReference type="InterPro" id="IPR036390">
    <property type="entry name" value="WH_DNA-bd_sf"/>
</dbReference>
<dbReference type="AlphaFoldDB" id="A0AAE1PV67"/>
<dbReference type="GO" id="GO:0030154">
    <property type="term" value="P:cell differentiation"/>
    <property type="evidence" value="ECO:0007669"/>
    <property type="project" value="UniProtKB-KW"/>
</dbReference>
<keyword evidence="8 10" id="KW-0539">Nucleus</keyword>
<dbReference type="InterPro" id="IPR030456">
    <property type="entry name" value="TF_fork_head_CS_2"/>
</dbReference>
<evidence type="ECO:0000256" key="10">
    <source>
        <dbReference type="PROSITE-ProRule" id="PRU00089"/>
    </source>
</evidence>
<feature type="domain" description="Fork-head" evidence="12">
    <location>
        <begin position="239"/>
        <end position="338"/>
    </location>
</feature>
<keyword evidence="3" id="KW-0221">Differentiation</keyword>
<evidence type="ECO:0000256" key="7">
    <source>
        <dbReference type="ARBA" id="ARBA00023163"/>
    </source>
</evidence>
<keyword evidence="4" id="KW-0832">Ubl conjugation</keyword>
<evidence type="ECO:0000259" key="12">
    <source>
        <dbReference type="PROSITE" id="PS50039"/>
    </source>
</evidence>
<name>A0AAE1PV67_9EUCA</name>
<proteinExistence type="predicted"/>
<evidence type="ECO:0000256" key="5">
    <source>
        <dbReference type="ARBA" id="ARBA00023015"/>
    </source>
</evidence>
<protein>
    <recommendedName>
        <fullName evidence="9">Forkhead box protein L2</fullName>
    </recommendedName>
</protein>
<evidence type="ECO:0000256" key="1">
    <source>
        <dbReference type="ARBA" id="ARBA00004123"/>
    </source>
</evidence>
<comment type="subcellular location">
    <subcellularLocation>
        <location evidence="1 10">Nucleus</location>
    </subcellularLocation>
</comment>
<dbReference type="GO" id="GO:0000978">
    <property type="term" value="F:RNA polymerase II cis-regulatory region sequence-specific DNA binding"/>
    <property type="evidence" value="ECO:0007669"/>
    <property type="project" value="TreeGrafter"/>
</dbReference>
<dbReference type="PROSITE" id="PS00657">
    <property type="entry name" value="FORK_HEAD_1"/>
    <property type="match status" value="1"/>
</dbReference>
<dbReference type="InterPro" id="IPR036388">
    <property type="entry name" value="WH-like_DNA-bd_sf"/>
</dbReference>
<reference evidence="13" key="1">
    <citation type="submission" date="2023-11" db="EMBL/GenBank/DDBJ databases">
        <title>Genome assemblies of two species of porcelain crab, Petrolisthes cinctipes and Petrolisthes manimaculis (Anomura: Porcellanidae).</title>
        <authorList>
            <person name="Angst P."/>
        </authorList>
    </citation>
    <scope>NUCLEOTIDE SEQUENCE</scope>
    <source>
        <strain evidence="13">PB745_02</strain>
        <tissue evidence="13">Gill</tissue>
    </source>
</reference>
<keyword evidence="7" id="KW-0804">Transcription</keyword>
<dbReference type="SUPFAM" id="SSF46785">
    <property type="entry name" value="Winged helix' DNA-binding domain"/>
    <property type="match status" value="1"/>
</dbReference>
<gene>
    <name evidence="13" type="ORF">Pmani_013832</name>
</gene>
<dbReference type="GO" id="GO:0000981">
    <property type="term" value="F:DNA-binding transcription factor activity, RNA polymerase II-specific"/>
    <property type="evidence" value="ECO:0007669"/>
    <property type="project" value="TreeGrafter"/>
</dbReference>
<feature type="compositionally biased region" description="Basic and acidic residues" evidence="11">
    <location>
        <begin position="222"/>
        <end position="238"/>
    </location>
</feature>
<evidence type="ECO:0000256" key="9">
    <source>
        <dbReference type="ARBA" id="ARBA00034872"/>
    </source>
</evidence>
<dbReference type="PROSITE" id="PS00658">
    <property type="entry name" value="FORK_HEAD_2"/>
    <property type="match status" value="1"/>
</dbReference>
<evidence type="ECO:0000313" key="13">
    <source>
        <dbReference type="EMBL" id="KAK4314919.1"/>
    </source>
</evidence>
<dbReference type="InterPro" id="IPR001766">
    <property type="entry name" value="Fork_head_dom"/>
</dbReference>
<evidence type="ECO:0000256" key="11">
    <source>
        <dbReference type="SAM" id="MobiDB-lite"/>
    </source>
</evidence>
<keyword evidence="2" id="KW-1017">Isopeptide bond</keyword>
<feature type="compositionally biased region" description="Low complexity" evidence="11">
    <location>
        <begin position="209"/>
        <end position="221"/>
    </location>
</feature>
<dbReference type="EMBL" id="JAWZYT010001169">
    <property type="protein sequence ID" value="KAK4314919.1"/>
    <property type="molecule type" value="Genomic_DNA"/>
</dbReference>